<reference evidence="2" key="1">
    <citation type="submission" date="2020-05" db="EMBL/GenBank/DDBJ databases">
        <authorList>
            <person name="Chiriac C."/>
            <person name="Salcher M."/>
            <person name="Ghai R."/>
            <person name="Kavagutti S V."/>
        </authorList>
    </citation>
    <scope>NUCLEOTIDE SEQUENCE</scope>
</reference>
<protein>
    <submittedName>
        <fullName evidence="2">Unannotated protein</fullName>
    </submittedName>
</protein>
<proteinExistence type="predicted"/>
<keyword evidence="1" id="KW-1133">Transmembrane helix</keyword>
<gene>
    <name evidence="2" type="ORF">UFOPK3376_01869</name>
</gene>
<dbReference type="AlphaFoldDB" id="A0A6J7EX11"/>
<accession>A0A6J7EX11</accession>
<evidence type="ECO:0000313" key="2">
    <source>
        <dbReference type="EMBL" id="CAB4883963.1"/>
    </source>
</evidence>
<organism evidence="2">
    <name type="scientific">freshwater metagenome</name>
    <dbReference type="NCBI Taxonomy" id="449393"/>
    <lineage>
        <taxon>unclassified sequences</taxon>
        <taxon>metagenomes</taxon>
        <taxon>ecological metagenomes</taxon>
    </lineage>
</organism>
<evidence type="ECO:0000256" key="1">
    <source>
        <dbReference type="SAM" id="Phobius"/>
    </source>
</evidence>
<feature type="transmembrane region" description="Helical" evidence="1">
    <location>
        <begin position="48"/>
        <end position="73"/>
    </location>
</feature>
<keyword evidence="1" id="KW-0472">Membrane</keyword>
<name>A0A6J7EX11_9ZZZZ</name>
<sequence length="210" mass="22675">MIVTTRCKNLRRRLATILTVDHPVATVHPRFPSGRLAAMRRPQLRSPLARAVVPVLGGIAFFAALGLFLWGVAAGISNNSDQTAKRFAPTVFDVGRTKSMANIVTKDGPLIFPDLLQSNGRRTIVLDHTGDDPQKDWGIYMAYPADRDVSCKVTQVRKTRTFTDCDGRTLQVTDLAAPPIGVNPVVSPDGLLSLDLLPASAEPTATTTTS</sequence>
<keyword evidence="1" id="KW-0812">Transmembrane</keyword>
<dbReference type="EMBL" id="CAFBLP010000048">
    <property type="protein sequence ID" value="CAB4883963.1"/>
    <property type="molecule type" value="Genomic_DNA"/>
</dbReference>